<keyword evidence="2" id="KW-0614">Plasmid</keyword>
<organism evidence="2 3">
    <name type="scientific">Rhizobium acidisoli</name>
    <dbReference type="NCBI Taxonomy" id="1538158"/>
    <lineage>
        <taxon>Bacteria</taxon>
        <taxon>Pseudomonadati</taxon>
        <taxon>Pseudomonadota</taxon>
        <taxon>Alphaproteobacteria</taxon>
        <taxon>Hyphomicrobiales</taxon>
        <taxon>Rhizobiaceae</taxon>
        <taxon>Rhizobium/Agrobacterium group</taxon>
        <taxon>Rhizobium</taxon>
    </lineage>
</organism>
<feature type="compositionally biased region" description="Polar residues" evidence="1">
    <location>
        <begin position="1"/>
        <end position="14"/>
    </location>
</feature>
<dbReference type="Proteomes" id="UP000220927">
    <property type="component" value="Plasmid pRapFH23c"/>
</dbReference>
<protein>
    <submittedName>
        <fullName evidence="2">DUF3072 domain-containing protein</fullName>
    </submittedName>
</protein>
<dbReference type="AlphaFoldDB" id="A0AAE5WTW7"/>
<proteinExistence type="predicted"/>
<evidence type="ECO:0000313" key="2">
    <source>
        <dbReference type="EMBL" id="QAS82299.1"/>
    </source>
</evidence>
<sequence>MSDNPKTATSSNTQKDPDDWVSGDEPMTGAQRSYLKTLSEQAHKPDAYADSLTKAEASKRIDELKQSLDLE</sequence>
<feature type="region of interest" description="Disordered" evidence="1">
    <location>
        <begin position="1"/>
        <end position="29"/>
    </location>
</feature>
<reference evidence="2 3" key="1">
    <citation type="submission" date="2019-01" db="EMBL/GenBank/DDBJ databases">
        <title>Genomic insights into the origins and evolution of symbiotic genes in the Phaseolus vulgaris microsymbionts.</title>
        <authorList>
            <person name="Tong W."/>
        </authorList>
    </citation>
    <scope>NUCLEOTIDE SEQUENCE [LARGE SCALE GENOMIC DNA]</scope>
    <source>
        <strain evidence="2 3">FH23</strain>
        <plasmid evidence="3">prapfh23c</plasmid>
    </source>
</reference>
<evidence type="ECO:0000313" key="3">
    <source>
        <dbReference type="Proteomes" id="UP000220927"/>
    </source>
</evidence>
<dbReference type="InterPro" id="IPR021425">
    <property type="entry name" value="DUF3072"/>
</dbReference>
<accession>A0AAE5WTW7</accession>
<dbReference type="Pfam" id="PF11272">
    <property type="entry name" value="DUF3072"/>
    <property type="match status" value="1"/>
</dbReference>
<dbReference type="KEGG" id="rad:CO657_31350"/>
<geneLocation type="plasmid" evidence="3">
    <name>prapfh23c</name>
</geneLocation>
<keyword evidence="3" id="KW-1185">Reference proteome</keyword>
<dbReference type="RefSeq" id="WP_054184118.1">
    <property type="nucleotide sequence ID" value="NZ_CP035001.1"/>
</dbReference>
<evidence type="ECO:0000256" key="1">
    <source>
        <dbReference type="SAM" id="MobiDB-lite"/>
    </source>
</evidence>
<name>A0AAE5WTW7_9HYPH</name>
<dbReference type="EMBL" id="CP035001">
    <property type="protein sequence ID" value="QAS82299.1"/>
    <property type="molecule type" value="Genomic_DNA"/>
</dbReference>
<gene>
    <name evidence="2" type="ORF">CO657_31350</name>
</gene>